<dbReference type="PANTHER" id="PTHR42878">
    <property type="entry name" value="TWO-COMPONENT HISTIDINE KINASE"/>
    <property type="match status" value="1"/>
</dbReference>
<dbReference type="GO" id="GO:0007234">
    <property type="term" value="P:osmosensory signaling via phosphorelay pathway"/>
    <property type="evidence" value="ECO:0007669"/>
    <property type="project" value="TreeGrafter"/>
</dbReference>
<feature type="domain" description="Histidine kinase" evidence="16">
    <location>
        <begin position="334"/>
        <end position="549"/>
    </location>
</feature>
<keyword evidence="6" id="KW-0808">Transferase</keyword>
<dbReference type="InterPro" id="IPR016120">
    <property type="entry name" value="Sig_transdc_His_kin_SpoOB"/>
</dbReference>
<evidence type="ECO:0000256" key="5">
    <source>
        <dbReference type="ARBA" id="ARBA00022553"/>
    </source>
</evidence>
<proteinExistence type="predicted"/>
<keyword evidence="10" id="KW-0067">ATP-binding</keyword>
<feature type="transmembrane region" description="Helical" evidence="15">
    <location>
        <begin position="193"/>
        <end position="214"/>
    </location>
</feature>
<keyword evidence="18" id="KW-1185">Reference proteome</keyword>
<evidence type="ECO:0000256" key="1">
    <source>
        <dbReference type="ARBA" id="ARBA00000085"/>
    </source>
</evidence>
<dbReference type="EMBL" id="VRSV01000002">
    <property type="protein sequence ID" value="TXK09953.1"/>
    <property type="molecule type" value="Genomic_DNA"/>
</dbReference>
<keyword evidence="4" id="KW-1003">Cell membrane</keyword>
<dbReference type="SUPFAM" id="SSF55874">
    <property type="entry name" value="ATPase domain of HSP90 chaperone/DNA topoisomerase II/histidine kinase"/>
    <property type="match status" value="1"/>
</dbReference>
<keyword evidence="8" id="KW-0547">Nucleotide-binding</keyword>
<dbReference type="GO" id="GO:0005524">
    <property type="term" value="F:ATP binding"/>
    <property type="evidence" value="ECO:0007669"/>
    <property type="project" value="UniProtKB-KW"/>
</dbReference>
<dbReference type="AlphaFoldDB" id="A0A5C8HV32"/>
<dbReference type="PANTHER" id="PTHR42878:SF7">
    <property type="entry name" value="SENSOR HISTIDINE KINASE GLRK"/>
    <property type="match status" value="1"/>
</dbReference>
<protein>
    <recommendedName>
        <fullName evidence="14">Sensor-like histidine kinase SenX3</fullName>
        <ecNumber evidence="3">2.7.13.3</ecNumber>
    </recommendedName>
</protein>
<dbReference type="InterPro" id="IPR035965">
    <property type="entry name" value="PAS-like_dom_sf"/>
</dbReference>
<comment type="caution">
    <text evidence="17">The sequence shown here is derived from an EMBL/GenBank/DDBJ whole genome shotgun (WGS) entry which is preliminary data.</text>
</comment>
<keyword evidence="5" id="KW-0597">Phosphoprotein</keyword>
<dbReference type="OrthoDB" id="9792686at2"/>
<dbReference type="Pfam" id="PF17203">
    <property type="entry name" value="sCache_3_2"/>
    <property type="match status" value="1"/>
</dbReference>
<evidence type="ECO:0000256" key="11">
    <source>
        <dbReference type="ARBA" id="ARBA00022989"/>
    </source>
</evidence>
<evidence type="ECO:0000256" key="7">
    <source>
        <dbReference type="ARBA" id="ARBA00022692"/>
    </source>
</evidence>
<dbReference type="SMART" id="SM00387">
    <property type="entry name" value="HATPase_c"/>
    <property type="match status" value="1"/>
</dbReference>
<dbReference type="GO" id="GO:0030295">
    <property type="term" value="F:protein kinase activator activity"/>
    <property type="evidence" value="ECO:0007669"/>
    <property type="project" value="TreeGrafter"/>
</dbReference>
<keyword evidence="11 15" id="KW-1133">Transmembrane helix</keyword>
<dbReference type="GO" id="GO:0000155">
    <property type="term" value="F:phosphorelay sensor kinase activity"/>
    <property type="evidence" value="ECO:0007669"/>
    <property type="project" value="InterPro"/>
</dbReference>
<evidence type="ECO:0000256" key="8">
    <source>
        <dbReference type="ARBA" id="ARBA00022741"/>
    </source>
</evidence>
<dbReference type="InterPro" id="IPR005467">
    <property type="entry name" value="His_kinase_dom"/>
</dbReference>
<dbReference type="SUPFAM" id="SSF103190">
    <property type="entry name" value="Sensory domain-like"/>
    <property type="match status" value="1"/>
</dbReference>
<keyword evidence="13 15" id="KW-0472">Membrane</keyword>
<sequence length="554" mass="58599">MQRLCSDEAHRQSCGRIVLGRSGRGGEWMQLSFSARLSLAALAAVIVLAGALAAILAFQLSDSGRRETAAVTSALAETLSRDPSVPGLVRARDSAALQPFAEAVMDEAHVSFITFMTPEGVRLTHRDPAEIGRPYLGSREEALAGESLTEIYEGTLGPSMRTIVPVRDDGEIVGLLSVGETLGSVEAELAPRVPVIVAASAAIVALGVLGALFVRRSARRVTGTLTPDALGRMVENYETVLHSIREGLIVTDASGRIRMYNDEAADLLDLPPARSGLIDVDPADLVVDAALREALMSGRRVVEETIANGDRVLLVNQEEARDLTGQRAGQRGRVMTLRDRSELQALVGELDGVRQLTETLRSQTHEHGNRLHTVLALLELGRIDDAQRLIIESTEGRQGLADRLIAGSDDAVVLALLLGKLDDAAEHGVHLELDVDEPTPRLPFSAAETVTVIGNLIDNALDAANTGPQPAWARLGLHARADLIELVVADSGSGFDPALADPFAFGASTKHPDADGSRGVGLALVRDVVTARGGTISITTAPTTVTVTVGRISP</sequence>
<dbReference type="Gene3D" id="3.30.565.10">
    <property type="entry name" value="Histidine kinase-like ATPase, C-terminal domain"/>
    <property type="match status" value="1"/>
</dbReference>
<evidence type="ECO:0000256" key="12">
    <source>
        <dbReference type="ARBA" id="ARBA00023012"/>
    </source>
</evidence>
<dbReference type="PROSITE" id="PS50109">
    <property type="entry name" value="HIS_KIN"/>
    <property type="match status" value="1"/>
</dbReference>
<evidence type="ECO:0000259" key="16">
    <source>
        <dbReference type="PROSITE" id="PS50109"/>
    </source>
</evidence>
<evidence type="ECO:0000256" key="3">
    <source>
        <dbReference type="ARBA" id="ARBA00012438"/>
    </source>
</evidence>
<evidence type="ECO:0000256" key="2">
    <source>
        <dbReference type="ARBA" id="ARBA00004651"/>
    </source>
</evidence>
<evidence type="ECO:0000256" key="14">
    <source>
        <dbReference type="ARBA" id="ARBA00039401"/>
    </source>
</evidence>
<dbReference type="InterPro" id="IPR033463">
    <property type="entry name" value="sCache_3"/>
</dbReference>
<dbReference type="Pfam" id="PF02518">
    <property type="entry name" value="HATPase_c"/>
    <property type="match status" value="1"/>
</dbReference>
<keyword evidence="12" id="KW-0902">Two-component regulatory system</keyword>
<dbReference type="SUPFAM" id="SSF55785">
    <property type="entry name" value="PYP-like sensor domain (PAS domain)"/>
    <property type="match status" value="1"/>
</dbReference>
<dbReference type="InterPro" id="IPR036890">
    <property type="entry name" value="HATPase_C_sf"/>
</dbReference>
<dbReference type="SUPFAM" id="SSF55890">
    <property type="entry name" value="Sporulation response regulatory protein Spo0B"/>
    <property type="match status" value="1"/>
</dbReference>
<keyword evidence="9" id="KW-0418">Kinase</keyword>
<dbReference type="GO" id="GO:0000156">
    <property type="term" value="F:phosphorelay response regulator activity"/>
    <property type="evidence" value="ECO:0007669"/>
    <property type="project" value="TreeGrafter"/>
</dbReference>
<evidence type="ECO:0000313" key="18">
    <source>
        <dbReference type="Proteomes" id="UP000321034"/>
    </source>
</evidence>
<dbReference type="GO" id="GO:0005886">
    <property type="term" value="C:plasma membrane"/>
    <property type="evidence" value="ECO:0007669"/>
    <property type="project" value="UniProtKB-SubCell"/>
</dbReference>
<gene>
    <name evidence="17" type="ORF">FVP77_13825</name>
</gene>
<comment type="catalytic activity">
    <reaction evidence="1">
        <text>ATP + protein L-histidine = ADP + protein N-phospho-L-histidine.</text>
        <dbReference type="EC" id="2.7.13.3"/>
    </reaction>
</comment>
<accession>A0A5C8HV32</accession>
<dbReference type="InterPro" id="IPR050351">
    <property type="entry name" value="BphY/WalK/GraS-like"/>
</dbReference>
<dbReference type="PRINTS" id="PR00344">
    <property type="entry name" value="BCTRLSENSOR"/>
</dbReference>
<evidence type="ECO:0000256" key="10">
    <source>
        <dbReference type="ARBA" id="ARBA00022840"/>
    </source>
</evidence>
<feature type="transmembrane region" description="Helical" evidence="15">
    <location>
        <begin position="37"/>
        <end position="58"/>
    </location>
</feature>
<evidence type="ECO:0000256" key="15">
    <source>
        <dbReference type="SAM" id="Phobius"/>
    </source>
</evidence>
<keyword evidence="7 15" id="KW-0812">Transmembrane</keyword>
<reference evidence="17 18" key="1">
    <citation type="submission" date="2019-08" db="EMBL/GenBank/DDBJ databases">
        <authorList>
            <person name="Dong K."/>
        </authorList>
    </citation>
    <scope>NUCLEOTIDE SEQUENCE [LARGE SCALE GENOMIC DNA]</scope>
    <source>
        <strain evidence="17 18">JCM14558</strain>
    </source>
</reference>
<evidence type="ECO:0000256" key="4">
    <source>
        <dbReference type="ARBA" id="ARBA00022475"/>
    </source>
</evidence>
<dbReference type="Gene3D" id="1.10.287.130">
    <property type="match status" value="1"/>
</dbReference>
<dbReference type="InterPro" id="IPR029151">
    <property type="entry name" value="Sensor-like_sf"/>
</dbReference>
<comment type="subcellular location">
    <subcellularLocation>
        <location evidence="2">Cell membrane</location>
        <topology evidence="2">Multi-pass membrane protein</topology>
    </subcellularLocation>
</comment>
<organism evidence="17 18">
    <name type="scientific">Microbacterium hatanonis</name>
    <dbReference type="NCBI Taxonomy" id="404366"/>
    <lineage>
        <taxon>Bacteria</taxon>
        <taxon>Bacillati</taxon>
        <taxon>Actinomycetota</taxon>
        <taxon>Actinomycetes</taxon>
        <taxon>Micrococcales</taxon>
        <taxon>Microbacteriaceae</taxon>
        <taxon>Microbacterium</taxon>
    </lineage>
</organism>
<dbReference type="InterPro" id="IPR003594">
    <property type="entry name" value="HATPase_dom"/>
</dbReference>
<evidence type="ECO:0000256" key="9">
    <source>
        <dbReference type="ARBA" id="ARBA00022777"/>
    </source>
</evidence>
<name>A0A5C8HV32_9MICO</name>
<dbReference type="Proteomes" id="UP000321034">
    <property type="component" value="Unassembled WGS sequence"/>
</dbReference>
<dbReference type="InterPro" id="IPR004358">
    <property type="entry name" value="Sig_transdc_His_kin-like_C"/>
</dbReference>
<dbReference type="EC" id="2.7.13.3" evidence="3"/>
<evidence type="ECO:0000256" key="6">
    <source>
        <dbReference type="ARBA" id="ARBA00022679"/>
    </source>
</evidence>
<evidence type="ECO:0000313" key="17">
    <source>
        <dbReference type="EMBL" id="TXK09953.1"/>
    </source>
</evidence>
<evidence type="ECO:0000256" key="13">
    <source>
        <dbReference type="ARBA" id="ARBA00023136"/>
    </source>
</evidence>
<dbReference type="Gene3D" id="3.30.450.20">
    <property type="entry name" value="PAS domain"/>
    <property type="match status" value="2"/>
</dbReference>